<proteinExistence type="predicted"/>
<reference evidence="2" key="1">
    <citation type="submission" date="2020-03" db="EMBL/GenBank/DDBJ databases">
        <authorList>
            <person name="Weist P."/>
        </authorList>
    </citation>
    <scope>NUCLEOTIDE SEQUENCE</scope>
</reference>
<name>A0A9N7UHR8_PLEPL</name>
<organism evidence="2 3">
    <name type="scientific">Pleuronectes platessa</name>
    <name type="common">European plaice</name>
    <dbReference type="NCBI Taxonomy" id="8262"/>
    <lineage>
        <taxon>Eukaryota</taxon>
        <taxon>Metazoa</taxon>
        <taxon>Chordata</taxon>
        <taxon>Craniata</taxon>
        <taxon>Vertebrata</taxon>
        <taxon>Euteleostomi</taxon>
        <taxon>Actinopterygii</taxon>
        <taxon>Neopterygii</taxon>
        <taxon>Teleostei</taxon>
        <taxon>Neoteleostei</taxon>
        <taxon>Acanthomorphata</taxon>
        <taxon>Carangaria</taxon>
        <taxon>Pleuronectiformes</taxon>
        <taxon>Pleuronectoidei</taxon>
        <taxon>Pleuronectidae</taxon>
        <taxon>Pleuronectes</taxon>
    </lineage>
</organism>
<keyword evidence="3" id="KW-1185">Reference proteome</keyword>
<evidence type="ECO:0000313" key="2">
    <source>
        <dbReference type="EMBL" id="CAB1430391.1"/>
    </source>
</evidence>
<dbReference type="EMBL" id="CADEAL010001225">
    <property type="protein sequence ID" value="CAB1430391.1"/>
    <property type="molecule type" value="Genomic_DNA"/>
</dbReference>
<evidence type="ECO:0000256" key="1">
    <source>
        <dbReference type="SAM" id="MobiDB-lite"/>
    </source>
</evidence>
<accession>A0A9N7UHR8</accession>
<sequence length="95" mass="10506">MVSSNLTGASESNEAAPQSRHTRAAISLPNERMRPGRPTEELCNHKFPSGNLGTPRTTCVIDQQRGKETALLPRGWNQGLDFQMHMEWASSFIPA</sequence>
<evidence type="ECO:0000313" key="3">
    <source>
        <dbReference type="Proteomes" id="UP001153269"/>
    </source>
</evidence>
<dbReference type="Proteomes" id="UP001153269">
    <property type="component" value="Unassembled WGS sequence"/>
</dbReference>
<feature type="compositionally biased region" description="Basic and acidic residues" evidence="1">
    <location>
        <begin position="31"/>
        <end position="40"/>
    </location>
</feature>
<gene>
    <name evidence="2" type="ORF">PLEPLA_LOCUS18373</name>
</gene>
<feature type="compositionally biased region" description="Polar residues" evidence="1">
    <location>
        <begin position="1"/>
        <end position="16"/>
    </location>
</feature>
<protein>
    <submittedName>
        <fullName evidence="2">Uncharacterized protein</fullName>
    </submittedName>
</protein>
<dbReference type="AlphaFoldDB" id="A0A9N7UHR8"/>
<feature type="region of interest" description="Disordered" evidence="1">
    <location>
        <begin position="1"/>
        <end position="40"/>
    </location>
</feature>
<comment type="caution">
    <text evidence="2">The sequence shown here is derived from an EMBL/GenBank/DDBJ whole genome shotgun (WGS) entry which is preliminary data.</text>
</comment>